<evidence type="ECO:0000313" key="1">
    <source>
        <dbReference type="EMBL" id="MEQ2160142.1"/>
    </source>
</evidence>
<gene>
    <name evidence="1" type="ORF">GOODEAATRI_030474</name>
</gene>
<feature type="non-terminal residue" evidence="1">
    <location>
        <position position="98"/>
    </location>
</feature>
<dbReference type="EMBL" id="JAHRIO010004832">
    <property type="protein sequence ID" value="MEQ2160142.1"/>
    <property type="molecule type" value="Genomic_DNA"/>
</dbReference>
<sequence length="98" mass="10952">MVTLGELQRSTAQDQYVRLLNKQIDQEIVFTWTTDHKGPESKSKDLFLSGEFITPDLLPQLNGHSPPLKAKLSRLKMLPVADPLLNSTGIAISKDSMF</sequence>
<keyword evidence="2" id="KW-1185">Reference proteome</keyword>
<name>A0ABV0MM16_9TELE</name>
<protein>
    <submittedName>
        <fullName evidence="1">Uncharacterized protein</fullName>
    </submittedName>
</protein>
<reference evidence="1 2" key="1">
    <citation type="submission" date="2021-06" db="EMBL/GenBank/DDBJ databases">
        <authorList>
            <person name="Palmer J.M."/>
        </authorList>
    </citation>
    <scope>NUCLEOTIDE SEQUENCE [LARGE SCALE GENOMIC DNA]</scope>
    <source>
        <strain evidence="1 2">GA_2019</strain>
        <tissue evidence="1">Muscle</tissue>
    </source>
</reference>
<accession>A0ABV0MM16</accession>
<proteinExistence type="predicted"/>
<dbReference type="Proteomes" id="UP001476798">
    <property type="component" value="Unassembled WGS sequence"/>
</dbReference>
<comment type="caution">
    <text evidence="1">The sequence shown here is derived from an EMBL/GenBank/DDBJ whole genome shotgun (WGS) entry which is preliminary data.</text>
</comment>
<organism evidence="1 2">
    <name type="scientific">Goodea atripinnis</name>
    <dbReference type="NCBI Taxonomy" id="208336"/>
    <lineage>
        <taxon>Eukaryota</taxon>
        <taxon>Metazoa</taxon>
        <taxon>Chordata</taxon>
        <taxon>Craniata</taxon>
        <taxon>Vertebrata</taxon>
        <taxon>Euteleostomi</taxon>
        <taxon>Actinopterygii</taxon>
        <taxon>Neopterygii</taxon>
        <taxon>Teleostei</taxon>
        <taxon>Neoteleostei</taxon>
        <taxon>Acanthomorphata</taxon>
        <taxon>Ovalentaria</taxon>
        <taxon>Atherinomorphae</taxon>
        <taxon>Cyprinodontiformes</taxon>
        <taxon>Goodeidae</taxon>
        <taxon>Goodea</taxon>
    </lineage>
</organism>
<evidence type="ECO:0000313" key="2">
    <source>
        <dbReference type="Proteomes" id="UP001476798"/>
    </source>
</evidence>